<dbReference type="InterPro" id="IPR011032">
    <property type="entry name" value="GroES-like_sf"/>
</dbReference>
<dbReference type="CDD" id="cd08255">
    <property type="entry name" value="2-desacetyl-2-hydroxyethyl_bacteriochlorophyllide_like"/>
    <property type="match status" value="1"/>
</dbReference>
<dbReference type="InterPro" id="IPR036291">
    <property type="entry name" value="NAD(P)-bd_dom_sf"/>
</dbReference>
<accession>A0A9X2BEX3</accession>
<evidence type="ECO:0000256" key="4">
    <source>
        <dbReference type="ARBA" id="ARBA00022833"/>
    </source>
</evidence>
<dbReference type="AlphaFoldDB" id="A0A9X2BEX3"/>
<dbReference type="Gene3D" id="3.90.180.10">
    <property type="entry name" value="Medium-chain alcohol dehydrogenases, catalytic domain"/>
    <property type="match status" value="2"/>
</dbReference>
<keyword evidence="4" id="KW-0862">Zinc</keyword>
<dbReference type="EMBL" id="JAIWJX010000002">
    <property type="protein sequence ID" value="MCK6259091.1"/>
    <property type="molecule type" value="Genomic_DNA"/>
</dbReference>
<name>A0A9X2BEX3_9BACL</name>
<evidence type="ECO:0000256" key="3">
    <source>
        <dbReference type="ARBA" id="ARBA00022723"/>
    </source>
</evidence>
<dbReference type="SUPFAM" id="SSF51735">
    <property type="entry name" value="NAD(P)-binding Rossmann-fold domains"/>
    <property type="match status" value="1"/>
</dbReference>
<dbReference type="Pfam" id="PF00107">
    <property type="entry name" value="ADH_zinc_N"/>
    <property type="match status" value="1"/>
</dbReference>
<dbReference type="PANTHER" id="PTHR43350:SF19">
    <property type="entry name" value="D-GULOSIDE 3-DEHYDROGENASE"/>
    <property type="match status" value="1"/>
</dbReference>
<dbReference type="Proteomes" id="UP001139011">
    <property type="component" value="Unassembled WGS sequence"/>
</dbReference>
<evidence type="ECO:0000313" key="7">
    <source>
        <dbReference type="EMBL" id="MCK6259091.1"/>
    </source>
</evidence>
<gene>
    <name evidence="7" type="ORF">LCY76_21195</name>
</gene>
<evidence type="ECO:0000256" key="5">
    <source>
        <dbReference type="ARBA" id="ARBA00023002"/>
    </source>
</evidence>
<dbReference type="GO" id="GO:0046872">
    <property type="term" value="F:metal ion binding"/>
    <property type="evidence" value="ECO:0007669"/>
    <property type="project" value="UniProtKB-KW"/>
</dbReference>
<organism evidence="7 8">
    <name type="scientific">Fictibacillus marinisediminis</name>
    <dbReference type="NCBI Taxonomy" id="2878389"/>
    <lineage>
        <taxon>Bacteria</taxon>
        <taxon>Bacillati</taxon>
        <taxon>Bacillota</taxon>
        <taxon>Bacilli</taxon>
        <taxon>Bacillales</taxon>
        <taxon>Fictibacillaceae</taxon>
        <taxon>Fictibacillus</taxon>
    </lineage>
</organism>
<evidence type="ECO:0000256" key="1">
    <source>
        <dbReference type="ARBA" id="ARBA00001947"/>
    </source>
</evidence>
<feature type="domain" description="Enoyl reductase (ER)" evidence="6">
    <location>
        <begin position="9"/>
        <end position="326"/>
    </location>
</feature>
<proteinExistence type="inferred from homology"/>
<evidence type="ECO:0000313" key="8">
    <source>
        <dbReference type="Proteomes" id="UP001139011"/>
    </source>
</evidence>
<comment type="similarity">
    <text evidence="2">Belongs to the zinc-containing alcohol dehydrogenase family.</text>
</comment>
<evidence type="ECO:0000256" key="2">
    <source>
        <dbReference type="ARBA" id="ARBA00008072"/>
    </source>
</evidence>
<dbReference type="SUPFAM" id="SSF50129">
    <property type="entry name" value="GroES-like"/>
    <property type="match status" value="1"/>
</dbReference>
<dbReference type="SMART" id="SM00829">
    <property type="entry name" value="PKS_ER"/>
    <property type="match status" value="1"/>
</dbReference>
<dbReference type="GO" id="GO:0016491">
    <property type="term" value="F:oxidoreductase activity"/>
    <property type="evidence" value="ECO:0007669"/>
    <property type="project" value="UniProtKB-KW"/>
</dbReference>
<comment type="cofactor">
    <cofactor evidence="1">
        <name>Zn(2+)</name>
        <dbReference type="ChEBI" id="CHEBI:29105"/>
    </cofactor>
</comment>
<reference evidence="7" key="1">
    <citation type="submission" date="2021-09" db="EMBL/GenBank/DDBJ databases">
        <title>Genome analysis of Fictibacillus sp. KIGAM418 isolated from marine sediment.</title>
        <authorList>
            <person name="Seo M.-J."/>
            <person name="Cho E.-S."/>
            <person name="Hwang C.Y."/>
        </authorList>
    </citation>
    <scope>NUCLEOTIDE SEQUENCE</scope>
    <source>
        <strain evidence="7">KIGAM418</strain>
    </source>
</reference>
<evidence type="ECO:0000259" key="6">
    <source>
        <dbReference type="SMART" id="SM00829"/>
    </source>
</evidence>
<sequence length="333" mass="36723">MKSVAAQEGKITMIESDIPKVQDHYLLVKTAHSVISTGTELSVIRSSRNRTAYLGYSAAGRVVECGKHTDPFSKGDLVACYGVPYVRHSQYLLVPKTLCCSVPDNVQAKEAAFAGVGAIAIHALRMTQLQFGESVVIAGLGVLGQIIAQISHACAYNVLPYEVNASRAELFQSVSKVAVSTTRETLEERIKEKTNGYGADAVLLCAGGGHSPLTNESLEWIRDKGKIVIVGDVEPDFNRSRMFGKEAQILISRAGGPGRYDPGYEKNAQDYPYAFVRWTEGRNMEEFLRLLSEHRIQVNDYLQESIPFEDIHEAYEELQQGKTGVLTKVIDYE</sequence>
<dbReference type="RefSeq" id="WP_248254301.1">
    <property type="nucleotide sequence ID" value="NZ_JAIWJX010000002.1"/>
</dbReference>
<comment type="caution">
    <text evidence="7">The sequence shown here is derived from an EMBL/GenBank/DDBJ whole genome shotgun (WGS) entry which is preliminary data.</text>
</comment>
<dbReference type="Gene3D" id="3.40.50.720">
    <property type="entry name" value="NAD(P)-binding Rossmann-like Domain"/>
    <property type="match status" value="1"/>
</dbReference>
<keyword evidence="8" id="KW-1185">Reference proteome</keyword>
<keyword evidence="5" id="KW-0560">Oxidoreductase</keyword>
<protein>
    <submittedName>
        <fullName evidence="7">Zinc-binding alcohol dehydrogenase</fullName>
    </submittedName>
</protein>
<dbReference type="InterPro" id="IPR013149">
    <property type="entry name" value="ADH-like_C"/>
</dbReference>
<dbReference type="PANTHER" id="PTHR43350">
    <property type="entry name" value="NAD-DEPENDENT ALCOHOL DEHYDROGENASE"/>
    <property type="match status" value="1"/>
</dbReference>
<dbReference type="InterPro" id="IPR020843">
    <property type="entry name" value="ER"/>
</dbReference>
<keyword evidence="3" id="KW-0479">Metal-binding</keyword>